<dbReference type="OrthoDB" id="9802241at2"/>
<dbReference type="Pfam" id="PF13302">
    <property type="entry name" value="Acetyltransf_3"/>
    <property type="match status" value="1"/>
</dbReference>
<dbReference type="Proteomes" id="UP000002646">
    <property type="component" value="Unassembled WGS sequence"/>
</dbReference>
<protein>
    <recommendedName>
        <fullName evidence="1">N-acetyltransferase domain-containing protein</fullName>
    </recommendedName>
</protein>
<comment type="caution">
    <text evidence="2">The sequence shown here is derived from an EMBL/GenBank/DDBJ whole genome shotgun (WGS) entry which is preliminary data.</text>
</comment>
<dbReference type="InterPro" id="IPR016181">
    <property type="entry name" value="Acyl_CoA_acyltransferase"/>
</dbReference>
<dbReference type="PANTHER" id="PTHR43441:SF11">
    <property type="entry name" value="RIBOSOMAL-PROTEIN-SERINE ACETYLTRANSFERASE"/>
    <property type="match status" value="1"/>
</dbReference>
<name>J0QHP5_9HYPH</name>
<dbReference type="GO" id="GO:0008999">
    <property type="term" value="F:protein-N-terminal-alanine acetyltransferase activity"/>
    <property type="evidence" value="ECO:0007669"/>
    <property type="project" value="TreeGrafter"/>
</dbReference>
<gene>
    <name evidence="2" type="ORF">MCW_00907</name>
</gene>
<proteinExistence type="predicted"/>
<evidence type="ECO:0000259" key="1">
    <source>
        <dbReference type="PROSITE" id="PS51186"/>
    </source>
</evidence>
<feature type="domain" description="N-acetyltransferase" evidence="1">
    <location>
        <begin position="413"/>
        <end position="576"/>
    </location>
</feature>
<dbReference type="PATRIC" id="fig|1094564.3.peg.1040"/>
<evidence type="ECO:0000313" key="2">
    <source>
        <dbReference type="EMBL" id="EJF85021.1"/>
    </source>
</evidence>
<dbReference type="PANTHER" id="PTHR43441">
    <property type="entry name" value="RIBOSOMAL-PROTEIN-SERINE ACETYLTRANSFERASE"/>
    <property type="match status" value="1"/>
</dbReference>
<dbReference type="InterPro" id="IPR022644">
    <property type="entry name" value="De-COase2_N"/>
</dbReference>
<dbReference type="Gene3D" id="3.20.20.10">
    <property type="entry name" value="Alanine racemase"/>
    <property type="match status" value="1"/>
</dbReference>
<sequence length="583" mass="67266">MAQKRIPEHIIQSAKEITGRPDHIDLPFFLFDADNALKKAKMLVLAKKKYFTNANITIPLQSCAFGFFCRLLAEEGLSVKVFSADEFWLASAIGFSDKLIILSAPFKITKDLSFALEKNASIHVDSVNELCKLDTLAASKSKRYGVGISLSHLYREDKYSRFGVSKEEYIRDILPLFSRSEHLYLKGFHLNVSSYLKNPKKIMEPLNDWLPFLVEHMPPSGYLEFNSNFPVGSFLFDSKLEICNPEILFCSIYDMLSKYNPNLSERWKLIFELDYCLGEENSYAVERVDNYKSYDNAQAIQSNLCITQTRFTHNRNHSLIWEDAFNKKPNQNEKILTNFLHPQVYYNLKADQIFLIRGCHPDDMQATNKWTCRKPPVYVWLKGSLLTARMPSFILANISRDLLHKEEYLYVDDNIRLETPSRKFASALYEAIDFNREYFSAFMAWPRFVTDENDTANFLDSCFLAHQKDEEKTYVVLFNENPVGLLSFNSIDSGNKTGYIGYWLDRRAQGNGVITRAIKALVEHYSSLRIIKRFVIKCSVANPKSNAVAKRCGFVLEGTLRQAEYLNGIFHDQNIYSWISSDT</sequence>
<dbReference type="NCBIfam" id="NF007539">
    <property type="entry name" value="PRK10151.1"/>
    <property type="match status" value="1"/>
</dbReference>
<dbReference type="STRING" id="1094564.MCW_00907"/>
<dbReference type="CDD" id="cd04301">
    <property type="entry name" value="NAT_SF"/>
    <property type="match status" value="1"/>
</dbReference>
<dbReference type="GO" id="GO:1990189">
    <property type="term" value="F:protein N-terminal-serine acetyltransferase activity"/>
    <property type="evidence" value="ECO:0007669"/>
    <property type="project" value="TreeGrafter"/>
</dbReference>
<dbReference type="SUPFAM" id="SSF55729">
    <property type="entry name" value="Acyl-CoA N-acyltransferases (Nat)"/>
    <property type="match status" value="1"/>
</dbReference>
<dbReference type="Gene3D" id="3.40.630.30">
    <property type="match status" value="1"/>
</dbReference>
<dbReference type="SUPFAM" id="SSF51419">
    <property type="entry name" value="PLP-binding barrel"/>
    <property type="match status" value="1"/>
</dbReference>
<dbReference type="EMBL" id="AILX01000012">
    <property type="protein sequence ID" value="EJF85021.1"/>
    <property type="molecule type" value="Genomic_DNA"/>
</dbReference>
<dbReference type="GO" id="GO:0005737">
    <property type="term" value="C:cytoplasm"/>
    <property type="evidence" value="ECO:0007669"/>
    <property type="project" value="TreeGrafter"/>
</dbReference>
<organism evidence="2 3">
    <name type="scientific">Cardidatus Bartonella washoeensis 085-0475</name>
    <dbReference type="NCBI Taxonomy" id="1094564"/>
    <lineage>
        <taxon>Bacteria</taxon>
        <taxon>Pseudomonadati</taxon>
        <taxon>Pseudomonadota</taxon>
        <taxon>Alphaproteobacteria</taxon>
        <taxon>Hyphomicrobiales</taxon>
        <taxon>Bartonellaceae</taxon>
        <taxon>Bartonella</taxon>
    </lineage>
</organism>
<reference evidence="2 3" key="1">
    <citation type="submission" date="2012-03" db="EMBL/GenBank/DDBJ databases">
        <title>The Genome Sequence of Bartonella washoensis 085-0475.</title>
        <authorList>
            <consortium name="The Broad Institute Genome Sequencing Platform"/>
            <consortium name="The Broad Institute Genome Sequencing Center for Infectious Disease"/>
            <person name="Feldgarden M."/>
            <person name="Kirby J."/>
            <person name="Kosoy M."/>
            <person name="Birtles R."/>
            <person name="Probert W.S."/>
            <person name="Chiaraviglio L."/>
            <person name="Young S.K."/>
            <person name="Zeng Q."/>
            <person name="Gargeya S."/>
            <person name="Fitzgerald M."/>
            <person name="Haas B."/>
            <person name="Abouelleil A."/>
            <person name="Alvarado L."/>
            <person name="Arachchi H.M."/>
            <person name="Berlin A."/>
            <person name="Chapman S.B."/>
            <person name="Gearin G."/>
            <person name="Goldberg J."/>
            <person name="Griggs A."/>
            <person name="Gujja S."/>
            <person name="Hansen M."/>
            <person name="Heiman D."/>
            <person name="Howarth C."/>
            <person name="Larimer J."/>
            <person name="Lui A."/>
            <person name="MacDonald P.J.P."/>
            <person name="McCowen C."/>
            <person name="Montmayeur A."/>
            <person name="Murphy C."/>
            <person name="Neiman D."/>
            <person name="Pearson M."/>
            <person name="Priest M."/>
            <person name="Roberts A."/>
            <person name="Saif S."/>
            <person name="Shea T."/>
            <person name="Sisk P."/>
            <person name="Stolte C."/>
            <person name="Sykes S."/>
            <person name="Wortman J."/>
            <person name="Nusbaum C."/>
            <person name="Birren B."/>
        </authorList>
    </citation>
    <scope>NUCLEOTIDE SEQUENCE [LARGE SCALE GENOMIC DNA]</scope>
    <source>
        <strain evidence="2 3">085-0475</strain>
    </source>
</reference>
<dbReference type="Pfam" id="PF02784">
    <property type="entry name" value="Orn_Arg_deC_N"/>
    <property type="match status" value="1"/>
</dbReference>
<dbReference type="RefSeq" id="WP_006925721.1">
    <property type="nucleotide sequence ID" value="NZ_JH725102.1"/>
</dbReference>
<accession>J0QHP5</accession>
<dbReference type="InterPro" id="IPR029066">
    <property type="entry name" value="PLP-binding_barrel"/>
</dbReference>
<dbReference type="PROSITE" id="PS51186">
    <property type="entry name" value="GNAT"/>
    <property type="match status" value="1"/>
</dbReference>
<dbReference type="InterPro" id="IPR000182">
    <property type="entry name" value="GNAT_dom"/>
</dbReference>
<dbReference type="InterPro" id="IPR051908">
    <property type="entry name" value="Ribosomal_N-acetyltransferase"/>
</dbReference>
<dbReference type="AlphaFoldDB" id="J0QHP5"/>
<dbReference type="HOGENOM" id="CLU_033404_0_0_5"/>
<evidence type="ECO:0000313" key="3">
    <source>
        <dbReference type="Proteomes" id="UP000002646"/>
    </source>
</evidence>